<gene>
    <name evidence="2" type="ORF">SAMN02745131_01857</name>
</gene>
<keyword evidence="1" id="KW-0812">Transmembrane</keyword>
<dbReference type="EMBL" id="FQUU01000006">
    <property type="protein sequence ID" value="SHF12253.1"/>
    <property type="molecule type" value="Genomic_DNA"/>
</dbReference>
<dbReference type="Proteomes" id="UP000184048">
    <property type="component" value="Unassembled WGS sequence"/>
</dbReference>
<accession>A0A1M4Z2F0</accession>
<dbReference type="AlphaFoldDB" id="A0A1M4Z2F0"/>
<organism evidence="2 3">
    <name type="scientific">Flavisolibacter ginsengisoli DSM 18119</name>
    <dbReference type="NCBI Taxonomy" id="1121884"/>
    <lineage>
        <taxon>Bacteria</taxon>
        <taxon>Pseudomonadati</taxon>
        <taxon>Bacteroidota</taxon>
        <taxon>Chitinophagia</taxon>
        <taxon>Chitinophagales</taxon>
        <taxon>Chitinophagaceae</taxon>
        <taxon>Flavisolibacter</taxon>
    </lineage>
</organism>
<evidence type="ECO:0000313" key="3">
    <source>
        <dbReference type="Proteomes" id="UP000184048"/>
    </source>
</evidence>
<sequence length="111" mass="13009">MTPEEEQFYLYWQDQRKRKKQFLRKLSIGMPLGVLIAGTLLVNLFSGWYKKATMVLNSDPSLIIVILVALIGIVIFITIFSAYHRWDRNESLYQDLVKKNTEENDSMQHLS</sequence>
<evidence type="ECO:0000256" key="1">
    <source>
        <dbReference type="SAM" id="Phobius"/>
    </source>
</evidence>
<keyword evidence="3" id="KW-1185">Reference proteome</keyword>
<keyword evidence="1" id="KW-0472">Membrane</keyword>
<name>A0A1M4Z2F0_9BACT</name>
<protein>
    <submittedName>
        <fullName evidence="2">Uncharacterized protein</fullName>
    </submittedName>
</protein>
<dbReference type="STRING" id="1121884.SAMN02745131_01857"/>
<reference evidence="2 3" key="1">
    <citation type="submission" date="2016-11" db="EMBL/GenBank/DDBJ databases">
        <authorList>
            <person name="Jaros S."/>
            <person name="Januszkiewicz K."/>
            <person name="Wedrychowicz H."/>
        </authorList>
    </citation>
    <scope>NUCLEOTIDE SEQUENCE [LARGE SCALE GENOMIC DNA]</scope>
    <source>
        <strain evidence="2 3">DSM 18119</strain>
    </source>
</reference>
<proteinExistence type="predicted"/>
<feature type="transmembrane region" description="Helical" evidence="1">
    <location>
        <begin position="61"/>
        <end position="83"/>
    </location>
</feature>
<keyword evidence="1" id="KW-1133">Transmembrane helix</keyword>
<feature type="transmembrane region" description="Helical" evidence="1">
    <location>
        <begin position="26"/>
        <end position="49"/>
    </location>
</feature>
<evidence type="ECO:0000313" key="2">
    <source>
        <dbReference type="EMBL" id="SHF12253.1"/>
    </source>
</evidence>